<dbReference type="RefSeq" id="XP_066703748.1">
    <property type="nucleotide sequence ID" value="XM_066838684.1"/>
</dbReference>
<evidence type="ECO:0000313" key="2">
    <source>
        <dbReference type="Proteomes" id="UP001391051"/>
    </source>
</evidence>
<protein>
    <recommendedName>
        <fullName evidence="3">Secreted protein</fullName>
    </recommendedName>
</protein>
<dbReference type="EMBL" id="JAQQWE010000002">
    <property type="protein sequence ID" value="KAK7961637.1"/>
    <property type="molecule type" value="Genomic_DNA"/>
</dbReference>
<gene>
    <name evidence="1" type="ORF">PG986_002462</name>
</gene>
<dbReference type="GeneID" id="92071746"/>
<sequence>MALQVHLILGSAVNVLPNLAPHSIVVQIVVILVCPAGAVGVEYTSGFELEGVWADLRWERVRTEKRSDCSGCQALSRPWRSGLPMPVVDP</sequence>
<dbReference type="Proteomes" id="UP001391051">
    <property type="component" value="Unassembled WGS sequence"/>
</dbReference>
<accession>A0ABR1QNX7</accession>
<keyword evidence="2" id="KW-1185">Reference proteome</keyword>
<comment type="caution">
    <text evidence="1">The sequence shown here is derived from an EMBL/GenBank/DDBJ whole genome shotgun (WGS) entry which is preliminary data.</text>
</comment>
<evidence type="ECO:0000313" key="1">
    <source>
        <dbReference type="EMBL" id="KAK7961637.1"/>
    </source>
</evidence>
<proteinExistence type="predicted"/>
<name>A0ABR1QNX7_9PEZI</name>
<organism evidence="1 2">
    <name type="scientific">Apiospora aurea</name>
    <dbReference type="NCBI Taxonomy" id="335848"/>
    <lineage>
        <taxon>Eukaryota</taxon>
        <taxon>Fungi</taxon>
        <taxon>Dikarya</taxon>
        <taxon>Ascomycota</taxon>
        <taxon>Pezizomycotina</taxon>
        <taxon>Sordariomycetes</taxon>
        <taxon>Xylariomycetidae</taxon>
        <taxon>Amphisphaeriales</taxon>
        <taxon>Apiosporaceae</taxon>
        <taxon>Apiospora</taxon>
    </lineage>
</organism>
<evidence type="ECO:0008006" key="3">
    <source>
        <dbReference type="Google" id="ProtNLM"/>
    </source>
</evidence>
<reference evidence="1 2" key="1">
    <citation type="submission" date="2023-01" db="EMBL/GenBank/DDBJ databases">
        <title>Analysis of 21 Apiospora genomes using comparative genomics revels a genus with tremendous synthesis potential of carbohydrate active enzymes and secondary metabolites.</title>
        <authorList>
            <person name="Sorensen T."/>
        </authorList>
    </citation>
    <scope>NUCLEOTIDE SEQUENCE [LARGE SCALE GENOMIC DNA]</scope>
    <source>
        <strain evidence="1 2">CBS 24483</strain>
    </source>
</reference>